<dbReference type="GO" id="GO:0006412">
    <property type="term" value="P:translation"/>
    <property type="evidence" value="ECO:0007669"/>
    <property type="project" value="InterPro"/>
</dbReference>
<evidence type="ECO:0000256" key="4">
    <source>
        <dbReference type="ARBA" id="ARBA00035281"/>
    </source>
</evidence>
<evidence type="ECO:0000256" key="3">
    <source>
        <dbReference type="ARBA" id="ARBA00023274"/>
    </source>
</evidence>
<accession>A0A1V2LJL9</accession>
<evidence type="ECO:0000313" key="7">
    <source>
        <dbReference type="EMBL" id="ONH72930.1"/>
    </source>
</evidence>
<dbReference type="GO" id="GO:0005739">
    <property type="term" value="C:mitochondrion"/>
    <property type="evidence" value="ECO:0007669"/>
    <property type="project" value="TreeGrafter"/>
</dbReference>
<dbReference type="VEuPathDB" id="FungiDB:C5L36_0D00840"/>
<dbReference type="PANTHER" id="PTHR15892">
    <property type="entry name" value="MITOCHONDRIAL RIBOSOMAL PROTEIN L30"/>
    <property type="match status" value="1"/>
</dbReference>
<dbReference type="EMBL" id="CP028776">
    <property type="protein sequence ID" value="AWU77346.1"/>
    <property type="molecule type" value="Genomic_DNA"/>
</dbReference>
<evidence type="ECO:0000313" key="6">
    <source>
        <dbReference type="EMBL" id="AWU77346.1"/>
    </source>
</evidence>
<name>A0A1V2LJL9_PICKU</name>
<comment type="similarity">
    <text evidence="1">Belongs to the universal ribosomal protein uL30 family.</text>
</comment>
<protein>
    <recommendedName>
        <fullName evidence="4">Large ribosomal subunit protein uL30m</fullName>
    </recommendedName>
</protein>
<dbReference type="Proteomes" id="UP000249293">
    <property type="component" value="Chromosome 4"/>
</dbReference>
<dbReference type="Pfam" id="PF00327">
    <property type="entry name" value="Ribosomal_L30"/>
    <property type="match status" value="1"/>
</dbReference>
<organism evidence="7 8">
    <name type="scientific">Pichia kudriavzevii</name>
    <name type="common">Yeast</name>
    <name type="synonym">Issatchenkia orientalis</name>
    <dbReference type="NCBI Taxonomy" id="4909"/>
    <lineage>
        <taxon>Eukaryota</taxon>
        <taxon>Fungi</taxon>
        <taxon>Dikarya</taxon>
        <taxon>Ascomycota</taxon>
        <taxon>Saccharomycotina</taxon>
        <taxon>Pichiomycetes</taxon>
        <taxon>Pichiales</taxon>
        <taxon>Pichiaceae</taxon>
        <taxon>Pichia</taxon>
    </lineage>
</organism>
<reference evidence="7" key="2">
    <citation type="submission" date="2017-01" db="EMBL/GenBank/DDBJ databases">
        <authorList>
            <person name="Mah S.A."/>
            <person name="Swanson W.J."/>
            <person name="Moy G.W."/>
            <person name="Vacquier V.D."/>
        </authorList>
    </citation>
    <scope>NUCLEOTIDE SEQUENCE [LARGE SCALE GENOMIC DNA]</scope>
    <source>
        <strain evidence="7">129</strain>
    </source>
</reference>
<feature type="domain" description="Large ribosomal subunit protein uL30-like ferredoxin-like fold" evidence="5">
    <location>
        <begin position="8"/>
        <end position="58"/>
    </location>
</feature>
<evidence type="ECO:0000259" key="5">
    <source>
        <dbReference type="Pfam" id="PF00327"/>
    </source>
</evidence>
<dbReference type="HAMAP" id="MF_01371_B">
    <property type="entry name" value="Ribosomal_uL30_B"/>
    <property type="match status" value="1"/>
</dbReference>
<keyword evidence="2" id="KW-0689">Ribosomal protein</keyword>
<evidence type="ECO:0000313" key="9">
    <source>
        <dbReference type="Proteomes" id="UP000249293"/>
    </source>
</evidence>
<dbReference type="InterPro" id="IPR036919">
    <property type="entry name" value="Ribo_uL30_ferredoxin-like_sf"/>
</dbReference>
<keyword evidence="9" id="KW-1185">Reference proteome</keyword>
<sequence length="89" mass="10259">MSAPAKYFKVTQLKSTIGLPRLYKDTLETLGLRRRHQTVYHKITPQQAGQIARVKELVKVELSPVYKDKAQMRAERKPLPGFVVVKRRA</sequence>
<dbReference type="InterPro" id="IPR016082">
    <property type="entry name" value="Ribosomal_uL30_ferredoxin-like"/>
</dbReference>
<dbReference type="PANTHER" id="PTHR15892:SF2">
    <property type="entry name" value="LARGE RIBOSOMAL SUBUNIT PROTEIN UL30M"/>
    <property type="match status" value="1"/>
</dbReference>
<dbReference type="NCBIfam" id="TIGR01308">
    <property type="entry name" value="rpmD_bact"/>
    <property type="match status" value="1"/>
</dbReference>
<keyword evidence="3" id="KW-0687">Ribonucleoprotein</keyword>
<dbReference type="CDD" id="cd01658">
    <property type="entry name" value="Ribosomal_L30"/>
    <property type="match status" value="1"/>
</dbReference>
<dbReference type="STRING" id="4909.A0A1V2LJL9"/>
<dbReference type="GO" id="GO:0015934">
    <property type="term" value="C:large ribosomal subunit"/>
    <property type="evidence" value="ECO:0007669"/>
    <property type="project" value="InterPro"/>
</dbReference>
<reference evidence="8" key="1">
    <citation type="journal article" date="2017" name="Genome Announc.">
        <title>Genome sequences of Cyberlindnera fabianii 65, Pichia kudriavzevii 129, and Saccharomyces cerevisiae 131 isolated from fermented masau fruits in Zimbabwe.</title>
        <authorList>
            <person name="van Rijswijck I.M.H."/>
            <person name="Derks M.F.L."/>
            <person name="Abee T."/>
            <person name="de Ridder D."/>
            <person name="Smid E.J."/>
        </authorList>
    </citation>
    <scope>NUCLEOTIDE SEQUENCE [LARGE SCALE GENOMIC DNA]</scope>
    <source>
        <strain evidence="8">129</strain>
    </source>
</reference>
<proteinExistence type="inferred from homology"/>
<dbReference type="SUPFAM" id="SSF55129">
    <property type="entry name" value="Ribosomal protein L30p/L7e"/>
    <property type="match status" value="1"/>
</dbReference>
<dbReference type="Proteomes" id="UP000189274">
    <property type="component" value="Unassembled WGS sequence"/>
</dbReference>
<dbReference type="AlphaFoldDB" id="A0A1V2LJL9"/>
<reference evidence="6 9" key="3">
    <citation type="submission" date="2018-06" db="EMBL/GenBank/DDBJ databases">
        <title>Population genomics shows no distinction between pathogenic Candida krusei and environmental Pichia kudriavzevii: One species, four names.</title>
        <authorList>
            <person name="Douglass A.P."/>
            <person name="Offei B."/>
            <person name="Braun-Galleani S."/>
            <person name="Coughlan A.Y."/>
            <person name="Martos A."/>
            <person name="Ortiz-Merino R.A."/>
            <person name="Byrne K.P."/>
            <person name="Wolfe K.H."/>
        </authorList>
    </citation>
    <scope>NUCLEOTIDE SEQUENCE [LARGE SCALE GENOMIC DNA]</scope>
    <source>
        <strain evidence="6 9">CBS573</strain>
    </source>
</reference>
<dbReference type="EMBL" id="MQVM01000017">
    <property type="protein sequence ID" value="ONH72930.1"/>
    <property type="molecule type" value="Genomic_DNA"/>
</dbReference>
<evidence type="ECO:0000313" key="8">
    <source>
        <dbReference type="Proteomes" id="UP000189274"/>
    </source>
</evidence>
<dbReference type="OrthoDB" id="509901at2759"/>
<dbReference type="InterPro" id="IPR005996">
    <property type="entry name" value="Ribosomal_uL30_bac-type"/>
</dbReference>
<evidence type="ECO:0000256" key="2">
    <source>
        <dbReference type="ARBA" id="ARBA00022980"/>
    </source>
</evidence>
<gene>
    <name evidence="7" type="ORF">BOH78_3449</name>
    <name evidence="6" type="ORF">C5L36_0D00840</name>
</gene>
<dbReference type="GO" id="GO:0003735">
    <property type="term" value="F:structural constituent of ribosome"/>
    <property type="evidence" value="ECO:0007669"/>
    <property type="project" value="InterPro"/>
</dbReference>
<dbReference type="Gene3D" id="3.30.1390.20">
    <property type="entry name" value="Ribosomal protein L30, ferredoxin-like fold domain"/>
    <property type="match status" value="1"/>
</dbReference>
<evidence type="ECO:0000256" key="1">
    <source>
        <dbReference type="ARBA" id="ARBA00007594"/>
    </source>
</evidence>